<sequence>MVGVLVLSRWFVYSTSLRIGTMRGFICAMYTIAHIIQQQTVAVMTKVRCNKLVEGPLLKQILVHIEAMMPTKANIKDVTRKAIVCLVPDPPMNNEYILILIRLE</sequence>
<name>A0A1J3CLJ4_NOCCA</name>
<reference evidence="1" key="1">
    <citation type="submission" date="2016-07" db="EMBL/GenBank/DDBJ databases">
        <title>De novo transcriptome assembly of four accessions of the metal hyperaccumulator plant Noccaea caerulescens.</title>
        <authorList>
            <person name="Blande D."/>
            <person name="Halimaa P."/>
            <person name="Tervahauta A.I."/>
            <person name="Aarts M.G."/>
            <person name="Karenlampi S.O."/>
        </authorList>
    </citation>
    <scope>NUCLEOTIDE SEQUENCE</scope>
</reference>
<gene>
    <name evidence="1" type="ORF">GA_TR12637_c0_g1_i1_g.40394</name>
</gene>
<dbReference type="AlphaFoldDB" id="A0A1J3CLJ4"/>
<dbReference type="EMBL" id="GEVI01027156">
    <property type="protein sequence ID" value="JAU05164.1"/>
    <property type="molecule type" value="Transcribed_RNA"/>
</dbReference>
<evidence type="ECO:0000313" key="1">
    <source>
        <dbReference type="EMBL" id="JAU05164.1"/>
    </source>
</evidence>
<proteinExistence type="predicted"/>
<accession>A0A1J3CLJ4</accession>
<protein>
    <submittedName>
        <fullName evidence="1">Uncharacterized protein</fullName>
    </submittedName>
</protein>
<organism evidence="1">
    <name type="scientific">Noccaea caerulescens</name>
    <name type="common">Alpine penny-cress</name>
    <name type="synonym">Thlaspi caerulescens</name>
    <dbReference type="NCBI Taxonomy" id="107243"/>
    <lineage>
        <taxon>Eukaryota</taxon>
        <taxon>Viridiplantae</taxon>
        <taxon>Streptophyta</taxon>
        <taxon>Embryophyta</taxon>
        <taxon>Tracheophyta</taxon>
        <taxon>Spermatophyta</taxon>
        <taxon>Magnoliopsida</taxon>
        <taxon>eudicotyledons</taxon>
        <taxon>Gunneridae</taxon>
        <taxon>Pentapetalae</taxon>
        <taxon>rosids</taxon>
        <taxon>malvids</taxon>
        <taxon>Brassicales</taxon>
        <taxon>Brassicaceae</taxon>
        <taxon>Coluteocarpeae</taxon>
        <taxon>Noccaea</taxon>
    </lineage>
</organism>